<keyword evidence="10" id="KW-0732">Signal</keyword>
<dbReference type="Pfam" id="PF00593">
    <property type="entry name" value="TonB_dep_Rec_b-barrel"/>
    <property type="match status" value="1"/>
</dbReference>
<dbReference type="InterPro" id="IPR036942">
    <property type="entry name" value="Beta-barrel_TonB_sf"/>
</dbReference>
<evidence type="ECO:0000256" key="6">
    <source>
        <dbReference type="ARBA" id="ARBA00023136"/>
    </source>
</evidence>
<evidence type="ECO:0000256" key="5">
    <source>
        <dbReference type="ARBA" id="ARBA00023077"/>
    </source>
</evidence>
<dbReference type="PROSITE" id="PS52016">
    <property type="entry name" value="TONB_DEPENDENT_REC_3"/>
    <property type="match status" value="1"/>
</dbReference>
<dbReference type="InterPro" id="IPR008969">
    <property type="entry name" value="CarboxyPept-like_regulatory"/>
</dbReference>
<comment type="caution">
    <text evidence="13">The sequence shown here is derived from an EMBL/GenBank/DDBJ whole genome shotgun (WGS) entry which is preliminary data.</text>
</comment>
<keyword evidence="3 8" id="KW-1134">Transmembrane beta strand</keyword>
<dbReference type="InterPro" id="IPR039426">
    <property type="entry name" value="TonB-dep_rcpt-like"/>
</dbReference>
<evidence type="ECO:0000256" key="2">
    <source>
        <dbReference type="ARBA" id="ARBA00022448"/>
    </source>
</evidence>
<evidence type="ECO:0000256" key="10">
    <source>
        <dbReference type="SAM" id="SignalP"/>
    </source>
</evidence>
<dbReference type="Pfam" id="PF07715">
    <property type="entry name" value="Plug"/>
    <property type="match status" value="1"/>
</dbReference>
<dbReference type="Gene3D" id="2.170.130.10">
    <property type="entry name" value="TonB-dependent receptor, plug domain"/>
    <property type="match status" value="1"/>
</dbReference>
<keyword evidence="14" id="KW-1185">Reference proteome</keyword>
<gene>
    <name evidence="13" type="ORF">RM553_11345</name>
</gene>
<evidence type="ECO:0000259" key="12">
    <source>
        <dbReference type="Pfam" id="PF07715"/>
    </source>
</evidence>
<feature type="domain" description="TonB-dependent receptor plug" evidence="12">
    <location>
        <begin position="141"/>
        <end position="232"/>
    </location>
</feature>
<protein>
    <submittedName>
        <fullName evidence="13">TonB-dependent receptor</fullName>
    </submittedName>
</protein>
<evidence type="ECO:0000256" key="9">
    <source>
        <dbReference type="RuleBase" id="RU003357"/>
    </source>
</evidence>
<keyword evidence="13" id="KW-0675">Receptor</keyword>
<organism evidence="13 14">
    <name type="scientific">Autumnicola tepida</name>
    <dbReference type="NCBI Taxonomy" id="3075595"/>
    <lineage>
        <taxon>Bacteria</taxon>
        <taxon>Pseudomonadati</taxon>
        <taxon>Bacteroidota</taxon>
        <taxon>Flavobacteriia</taxon>
        <taxon>Flavobacteriales</taxon>
        <taxon>Flavobacteriaceae</taxon>
        <taxon>Autumnicola</taxon>
    </lineage>
</organism>
<evidence type="ECO:0000256" key="4">
    <source>
        <dbReference type="ARBA" id="ARBA00022692"/>
    </source>
</evidence>
<feature type="domain" description="TonB-dependent receptor-like beta-barrel" evidence="11">
    <location>
        <begin position="515"/>
        <end position="884"/>
    </location>
</feature>
<comment type="subcellular location">
    <subcellularLocation>
        <location evidence="1 8">Cell outer membrane</location>
        <topology evidence="1 8">Multi-pass membrane protein</topology>
    </subcellularLocation>
</comment>
<evidence type="ECO:0000313" key="14">
    <source>
        <dbReference type="Proteomes" id="UP001262889"/>
    </source>
</evidence>
<keyword evidence="5 9" id="KW-0798">TonB box</keyword>
<name>A0ABU3CAR8_9FLAO</name>
<dbReference type="PANTHER" id="PTHR40980">
    <property type="entry name" value="PLUG DOMAIN-CONTAINING PROTEIN"/>
    <property type="match status" value="1"/>
</dbReference>
<dbReference type="Gene3D" id="2.60.40.1120">
    <property type="entry name" value="Carboxypeptidase-like, regulatory domain"/>
    <property type="match status" value="1"/>
</dbReference>
<dbReference type="SUPFAM" id="SSF56935">
    <property type="entry name" value="Porins"/>
    <property type="match status" value="1"/>
</dbReference>
<dbReference type="InterPro" id="IPR037066">
    <property type="entry name" value="Plug_dom_sf"/>
</dbReference>
<dbReference type="EMBL" id="JAVRHQ010000012">
    <property type="protein sequence ID" value="MDT0643426.1"/>
    <property type="molecule type" value="Genomic_DNA"/>
</dbReference>
<dbReference type="InterPro" id="IPR012910">
    <property type="entry name" value="Plug_dom"/>
</dbReference>
<dbReference type="PANTHER" id="PTHR40980:SF5">
    <property type="entry name" value="TONB-DEPENDENT RECEPTOR"/>
    <property type="match status" value="1"/>
</dbReference>
<keyword evidence="2 8" id="KW-0813">Transport</keyword>
<evidence type="ECO:0000259" key="11">
    <source>
        <dbReference type="Pfam" id="PF00593"/>
    </source>
</evidence>
<evidence type="ECO:0000256" key="7">
    <source>
        <dbReference type="ARBA" id="ARBA00023237"/>
    </source>
</evidence>
<accession>A0ABU3CAR8</accession>
<evidence type="ECO:0000256" key="8">
    <source>
        <dbReference type="PROSITE-ProRule" id="PRU01360"/>
    </source>
</evidence>
<keyword evidence="4 8" id="KW-0812">Transmembrane</keyword>
<dbReference type="Pfam" id="PF13715">
    <property type="entry name" value="CarbopepD_reg_2"/>
    <property type="match status" value="1"/>
</dbReference>
<reference evidence="13 14" key="1">
    <citation type="submission" date="2023-09" db="EMBL/GenBank/DDBJ databases">
        <authorList>
            <person name="Rey-Velasco X."/>
        </authorList>
    </citation>
    <scope>NUCLEOTIDE SEQUENCE [LARGE SCALE GENOMIC DNA]</scope>
    <source>
        <strain evidence="13 14">F363</strain>
    </source>
</reference>
<proteinExistence type="inferred from homology"/>
<keyword evidence="6 8" id="KW-0472">Membrane</keyword>
<dbReference type="Proteomes" id="UP001262889">
    <property type="component" value="Unassembled WGS sequence"/>
</dbReference>
<evidence type="ECO:0000256" key="1">
    <source>
        <dbReference type="ARBA" id="ARBA00004571"/>
    </source>
</evidence>
<comment type="similarity">
    <text evidence="8 9">Belongs to the TonB-dependent receptor family.</text>
</comment>
<sequence length="920" mass="102458">MKQIVTLFALIFITNLPMLAQEETTGSIVGKLTDKEMNGDPLPFANVIIKGTSKGTTTDFDGLYVLDKLQPGTYTVEFSFVGYETLEVPNVEVVAGKVTEINTGLGASAAALDEVVISTVSRRDSEVALLLEQKGAIAIKESIGAQELARKGVSDAESAVTKLAGVSKQEGVKNVFVRGLGDRYNSTTLNGLPLPSEDPEYKNIALEFFDSNIINSLSISKTFRPEIYGDMAGANIDIVSKELYGSEALQIGIGTGFNSLAVNRDFKTVDGASWFGYGTDNNSPITSLNNYDFQNSLAPNSRNTQINTQASFQAGKRFDIGENEFSALLIGSMDSKYAYQEGNTKVINAQGLPLRNLDFQKYLYNVSQILMGNFNYEFNDNNLELNSFYIHNNSQSVGEYFGQSANISEEETDYAFIRRQQVNDNSIFVNQLHGNFKLSERLDLNAAVAYNMTRANEPDRRQNTFVYNGSNYRVAVGTPAYNLRFFSELEENEIAGHLNFNYKIGEIEGDGSTKGQINLGYDYKDTDRTFEFLQFNHDFGSPAPVDTNNPDLLFNDENLSNNTFRLTTNSGFGDDFNPLDPFFYEGEKTIHAGFADVVYNFNTKLTTILGMRYENVEQYVNWNTNLSSSADDLNVDPSTINKNYFLPSITGKYNFSENSILRVVGSKTYTFPQFKEVAPFVYEDVNFASYGNPDLQPSDNYNFDIKYEYYLSSSEILSLTGFYKKIIDPINRVQVNSAANQLSYINSGDEADVAGVEVEVRKDIFEVEGGENSTTNQELSFGLNASYLYSRQDLTDESTNFTNNEDQLEGAAPFLLNTDLTHNYNSENFALTSSVVLNYFSDRIYSLGVQQKGNIVETGIPTLDFIARSTFAEHWGINFKVQNILNPDFELTQEDINGNSQVINSFKKGATFSIGINYSL</sequence>
<feature type="signal peptide" evidence="10">
    <location>
        <begin position="1"/>
        <end position="20"/>
    </location>
</feature>
<dbReference type="InterPro" id="IPR000531">
    <property type="entry name" value="Beta-barrel_TonB"/>
</dbReference>
<keyword evidence="7 8" id="KW-0998">Cell outer membrane</keyword>
<dbReference type="Gene3D" id="2.40.170.20">
    <property type="entry name" value="TonB-dependent receptor, beta-barrel domain"/>
    <property type="match status" value="1"/>
</dbReference>
<dbReference type="SUPFAM" id="SSF49464">
    <property type="entry name" value="Carboxypeptidase regulatory domain-like"/>
    <property type="match status" value="1"/>
</dbReference>
<evidence type="ECO:0000256" key="3">
    <source>
        <dbReference type="ARBA" id="ARBA00022452"/>
    </source>
</evidence>
<evidence type="ECO:0000313" key="13">
    <source>
        <dbReference type="EMBL" id="MDT0643426.1"/>
    </source>
</evidence>
<feature type="chain" id="PRO_5046707553" evidence="10">
    <location>
        <begin position="21"/>
        <end position="920"/>
    </location>
</feature>
<dbReference type="RefSeq" id="WP_311535045.1">
    <property type="nucleotide sequence ID" value="NZ_JAVRHQ010000012.1"/>
</dbReference>